<dbReference type="AlphaFoldDB" id="A0A0S2K9Y6"/>
<keyword evidence="1" id="KW-1133">Transmembrane helix</keyword>
<keyword evidence="1" id="KW-0812">Transmembrane</keyword>
<dbReference type="Proteomes" id="UP000065641">
    <property type="component" value="Chromosome"/>
</dbReference>
<organism evidence="2 3">
    <name type="scientific">Pseudohongiella spirulinae</name>
    <dbReference type="NCBI Taxonomy" id="1249552"/>
    <lineage>
        <taxon>Bacteria</taxon>
        <taxon>Pseudomonadati</taxon>
        <taxon>Pseudomonadota</taxon>
        <taxon>Gammaproteobacteria</taxon>
        <taxon>Pseudomonadales</taxon>
        <taxon>Pseudohongiellaceae</taxon>
        <taxon>Pseudohongiella</taxon>
    </lineage>
</organism>
<name>A0A0S2K9Y6_9GAMM</name>
<evidence type="ECO:0000313" key="3">
    <source>
        <dbReference type="Proteomes" id="UP000065641"/>
    </source>
</evidence>
<dbReference type="PATRIC" id="fig|1249552.3.peg.484"/>
<evidence type="ECO:0000313" key="2">
    <source>
        <dbReference type="EMBL" id="ALO45164.1"/>
    </source>
</evidence>
<evidence type="ECO:0000256" key="1">
    <source>
        <dbReference type="SAM" id="Phobius"/>
    </source>
</evidence>
<feature type="transmembrane region" description="Helical" evidence="1">
    <location>
        <begin position="12"/>
        <end position="33"/>
    </location>
</feature>
<dbReference type="KEGG" id="pspi:PS2015_478"/>
<dbReference type="STRING" id="1249552.PS2015_478"/>
<dbReference type="Gene3D" id="3.30.700.10">
    <property type="entry name" value="Glycoprotein, Type 4 Pilin"/>
    <property type="match status" value="1"/>
</dbReference>
<keyword evidence="1" id="KW-0472">Membrane</keyword>
<keyword evidence="3" id="KW-1185">Reference proteome</keyword>
<dbReference type="SUPFAM" id="SSF54523">
    <property type="entry name" value="Pili subunits"/>
    <property type="match status" value="1"/>
</dbReference>
<dbReference type="NCBIfam" id="TIGR02532">
    <property type="entry name" value="IV_pilin_GFxxxE"/>
    <property type="match status" value="1"/>
</dbReference>
<dbReference type="InterPro" id="IPR012902">
    <property type="entry name" value="N_methyl_site"/>
</dbReference>
<proteinExistence type="predicted"/>
<protein>
    <submittedName>
        <fullName evidence="2">Pilin</fullName>
    </submittedName>
</protein>
<sequence length="212" mass="21870">MNVQMKSKQQKGFTIIELVVVILLLGILAATALPRFLDVTDEAHEAVVDGLAGGLTTGAALFRATWVAQGQSVTEDVDGFGLGTLFANSNGYPVGLEVSADMDADSCLEIYNGVLQSGRPLAASVTVAFADIASATAISTAVDGAAAGVQVAAVTIPVGAADYEDATECRYYYIGQYPDAPAATATAVQIPLLTLNLTTGEVTETAFTYQLP</sequence>
<reference evidence="2 3" key="1">
    <citation type="submission" date="2015-11" db="EMBL/GenBank/DDBJ databases">
        <authorList>
            <person name="Zhang Y."/>
            <person name="Guo Z."/>
        </authorList>
    </citation>
    <scope>NUCLEOTIDE SEQUENCE [LARGE SCALE GENOMIC DNA]</scope>
    <source>
        <strain evidence="2 3">KCTC 32221</strain>
    </source>
</reference>
<dbReference type="InterPro" id="IPR045584">
    <property type="entry name" value="Pilin-like"/>
</dbReference>
<gene>
    <name evidence="2" type="ORF">PS2015_478</name>
</gene>
<dbReference type="EMBL" id="CP013189">
    <property type="protein sequence ID" value="ALO45164.1"/>
    <property type="molecule type" value="Genomic_DNA"/>
</dbReference>
<accession>A0A0S2K9Y6</accession>
<dbReference type="Pfam" id="PF07963">
    <property type="entry name" value="N_methyl"/>
    <property type="match status" value="1"/>
</dbReference>